<evidence type="ECO:0000313" key="2">
    <source>
        <dbReference type="EMBL" id="MBB4267575.1"/>
    </source>
</evidence>
<organism evidence="2 3">
    <name type="scientific">Roseospira visakhapatnamensis</name>
    <dbReference type="NCBI Taxonomy" id="390880"/>
    <lineage>
        <taxon>Bacteria</taxon>
        <taxon>Pseudomonadati</taxon>
        <taxon>Pseudomonadota</taxon>
        <taxon>Alphaproteobacteria</taxon>
        <taxon>Rhodospirillales</taxon>
        <taxon>Rhodospirillaceae</taxon>
        <taxon>Roseospira</taxon>
    </lineage>
</organism>
<evidence type="ECO:0000313" key="3">
    <source>
        <dbReference type="Proteomes" id="UP000554286"/>
    </source>
</evidence>
<sequence length="103" mass="10590">MPTPRQTGPSPTPPEESRPADTLDLGSVQDAEGDSPDGWADAVVEPAPTAPDDAASDGTQGWVDLVAPEVADDEDADDSGTIGDDPDAAHGAYDRLMAEDETD</sequence>
<reference evidence="2 3" key="1">
    <citation type="submission" date="2020-08" db="EMBL/GenBank/DDBJ databases">
        <title>Genome sequencing of Purple Non-Sulfur Bacteria from various extreme environments.</title>
        <authorList>
            <person name="Mayer M."/>
        </authorList>
    </citation>
    <scope>NUCLEOTIDE SEQUENCE [LARGE SCALE GENOMIC DNA]</scope>
    <source>
        <strain evidence="2 3">JA131</strain>
    </source>
</reference>
<comment type="caution">
    <text evidence="2">The sequence shown here is derived from an EMBL/GenBank/DDBJ whole genome shotgun (WGS) entry which is preliminary data.</text>
</comment>
<evidence type="ECO:0000256" key="1">
    <source>
        <dbReference type="SAM" id="MobiDB-lite"/>
    </source>
</evidence>
<protein>
    <submittedName>
        <fullName evidence="2">Uncharacterized protein</fullName>
    </submittedName>
</protein>
<dbReference type="Proteomes" id="UP000554286">
    <property type="component" value="Unassembled WGS sequence"/>
</dbReference>
<name>A0A7W6WAU9_9PROT</name>
<proteinExistence type="predicted"/>
<keyword evidence="3" id="KW-1185">Reference proteome</keyword>
<dbReference type="EMBL" id="JACIGK010000029">
    <property type="protein sequence ID" value="MBB4267575.1"/>
    <property type="molecule type" value="Genomic_DNA"/>
</dbReference>
<feature type="region of interest" description="Disordered" evidence="1">
    <location>
        <begin position="1"/>
        <end position="90"/>
    </location>
</feature>
<dbReference type="AlphaFoldDB" id="A0A7W6WAU9"/>
<accession>A0A7W6WAU9</accession>
<gene>
    <name evidence="2" type="ORF">GGD89_003221</name>
</gene>
<dbReference type="RefSeq" id="WP_184047179.1">
    <property type="nucleotide sequence ID" value="NZ_JACIGK010000029.1"/>
</dbReference>
<feature type="compositionally biased region" description="Low complexity" evidence="1">
    <location>
        <begin position="40"/>
        <end position="53"/>
    </location>
</feature>